<keyword evidence="3" id="KW-1185">Reference proteome</keyword>
<evidence type="ECO:0000259" key="1">
    <source>
        <dbReference type="Pfam" id="PF25208"/>
    </source>
</evidence>
<dbReference type="EMBL" id="FOYS01000004">
    <property type="protein sequence ID" value="SFR61739.1"/>
    <property type="molecule type" value="Genomic_DNA"/>
</dbReference>
<name>A0A1I6I4Z7_9EURY</name>
<proteinExistence type="predicted"/>
<gene>
    <name evidence="2" type="ORF">SAMN04488124_2824</name>
</gene>
<dbReference type="Proteomes" id="UP000243250">
    <property type="component" value="Unassembled WGS sequence"/>
</dbReference>
<dbReference type="OrthoDB" id="280204at2157"/>
<evidence type="ECO:0000313" key="2">
    <source>
        <dbReference type="EMBL" id="SFR61739.1"/>
    </source>
</evidence>
<reference evidence="3" key="1">
    <citation type="submission" date="2016-10" db="EMBL/GenBank/DDBJ databases">
        <authorList>
            <person name="Varghese N."/>
            <person name="Submissions S."/>
        </authorList>
    </citation>
    <scope>NUCLEOTIDE SEQUENCE [LARGE SCALE GENOMIC DNA]</scope>
    <source>
        <strain evidence="3">CGMCC 1.8711</strain>
    </source>
</reference>
<dbReference type="RefSeq" id="WP_175501547.1">
    <property type="nucleotide sequence ID" value="NZ_FOYS01000004.1"/>
</dbReference>
<accession>A0A1I6I4Z7</accession>
<sequence length="55" mass="6241">MSMEIERECPSCGETATFWKTAYMEIHLGKKTKWRCAECGYGYIQIDGDISTAEA</sequence>
<evidence type="ECO:0000313" key="3">
    <source>
        <dbReference type="Proteomes" id="UP000243250"/>
    </source>
</evidence>
<dbReference type="InterPro" id="IPR057160">
    <property type="entry name" value="DUF7838"/>
</dbReference>
<protein>
    <recommendedName>
        <fullName evidence="1">DUF7838 domain-containing protein</fullName>
    </recommendedName>
</protein>
<dbReference type="AlphaFoldDB" id="A0A1I6I4Z7"/>
<organism evidence="2 3">
    <name type="scientific">Halogeometricum limi</name>
    <dbReference type="NCBI Taxonomy" id="555875"/>
    <lineage>
        <taxon>Archaea</taxon>
        <taxon>Methanobacteriati</taxon>
        <taxon>Methanobacteriota</taxon>
        <taxon>Stenosarchaea group</taxon>
        <taxon>Halobacteria</taxon>
        <taxon>Halobacteriales</taxon>
        <taxon>Haloferacaceae</taxon>
        <taxon>Halogeometricum</taxon>
    </lineage>
</organism>
<dbReference type="Pfam" id="PF25208">
    <property type="entry name" value="DUF7838"/>
    <property type="match status" value="1"/>
</dbReference>
<feature type="domain" description="DUF7838" evidence="1">
    <location>
        <begin position="1"/>
        <end position="55"/>
    </location>
</feature>